<dbReference type="PANTHER" id="PTHR10009:SF18">
    <property type="entry name" value="PROTEIN YELLOW-LIKE PROTEIN"/>
    <property type="match status" value="1"/>
</dbReference>
<evidence type="ECO:0000313" key="3">
    <source>
        <dbReference type="EMBL" id="RBP47791.1"/>
    </source>
</evidence>
<dbReference type="EMBL" id="QNRR01000001">
    <property type="protein sequence ID" value="RBP47791.1"/>
    <property type="molecule type" value="Genomic_DNA"/>
</dbReference>
<organism evidence="3 4">
    <name type="scientific">Roseimicrobium gellanilyticum</name>
    <dbReference type="NCBI Taxonomy" id="748857"/>
    <lineage>
        <taxon>Bacteria</taxon>
        <taxon>Pseudomonadati</taxon>
        <taxon>Verrucomicrobiota</taxon>
        <taxon>Verrucomicrobiia</taxon>
        <taxon>Verrucomicrobiales</taxon>
        <taxon>Verrucomicrobiaceae</taxon>
        <taxon>Roseimicrobium</taxon>
    </lineage>
</organism>
<keyword evidence="4" id="KW-1185">Reference proteome</keyword>
<protein>
    <submittedName>
        <fullName evidence="3">Sugar lactone lactonase YvrE</fullName>
    </submittedName>
</protein>
<keyword evidence="2" id="KW-0964">Secreted</keyword>
<dbReference type="SUPFAM" id="SSF101898">
    <property type="entry name" value="NHL repeat"/>
    <property type="match status" value="1"/>
</dbReference>
<dbReference type="AlphaFoldDB" id="A0A366HU25"/>
<dbReference type="PANTHER" id="PTHR10009">
    <property type="entry name" value="PROTEIN YELLOW-RELATED"/>
    <property type="match status" value="1"/>
</dbReference>
<dbReference type="GO" id="GO:0005576">
    <property type="term" value="C:extracellular region"/>
    <property type="evidence" value="ECO:0007669"/>
    <property type="project" value="UniProtKB-SubCell"/>
</dbReference>
<dbReference type="InterPro" id="IPR017996">
    <property type="entry name" value="MRJP/yellow-related"/>
</dbReference>
<evidence type="ECO:0000313" key="4">
    <source>
        <dbReference type="Proteomes" id="UP000253426"/>
    </source>
</evidence>
<gene>
    <name evidence="3" type="ORF">DES53_101590</name>
</gene>
<reference evidence="3 4" key="1">
    <citation type="submission" date="2018-06" db="EMBL/GenBank/DDBJ databases">
        <title>Genomic Encyclopedia of Type Strains, Phase IV (KMG-IV): sequencing the most valuable type-strain genomes for metagenomic binning, comparative biology and taxonomic classification.</title>
        <authorList>
            <person name="Goeker M."/>
        </authorList>
    </citation>
    <scope>NUCLEOTIDE SEQUENCE [LARGE SCALE GENOMIC DNA]</scope>
    <source>
        <strain evidence="3 4">DSM 25532</strain>
    </source>
</reference>
<dbReference type="Gene3D" id="2.120.10.30">
    <property type="entry name" value="TolB, C-terminal domain"/>
    <property type="match status" value="1"/>
</dbReference>
<evidence type="ECO:0000256" key="2">
    <source>
        <dbReference type="ARBA" id="ARBA00022525"/>
    </source>
</evidence>
<dbReference type="InterPro" id="IPR011042">
    <property type="entry name" value="6-blade_b-propeller_TolB-like"/>
</dbReference>
<sequence length="347" mass="37650">MVYQLPLAPAGLTITADNHFLMSVSREERPQNRIIEVGKGGTSRPFPTTDISQASSGQPLLLDAVEGMQIDKAGIVWMLDNGRRSEYPPKVVAWDTAKHKLHRVYHMAFPAVLPGSLLDDLAVDPEAPFVYISDPAAGADAALVVLDLTTGLAHRVLQGHPSVVPVAGLELTIDGHKVETRRLDGTVADPQGGVSALTLDKKGEWLYFAPVRSLKLYRVRTEHLRDVNMLPEKLAGLVEEYSAKPVSDGMSMDSKGNIYVSDLASKGIGVIAAGKKDYRILAAEPRLLWPAGLCFGADGWLYFYTNTARTRPMPRPPLTAGTPLDASGINMNYLFRLETPVSGRVGD</sequence>
<name>A0A366HU25_9BACT</name>
<accession>A0A366HU25</accession>
<dbReference type="Proteomes" id="UP000253426">
    <property type="component" value="Unassembled WGS sequence"/>
</dbReference>
<dbReference type="Pfam" id="PF03022">
    <property type="entry name" value="MRJP"/>
    <property type="match status" value="1"/>
</dbReference>
<comment type="caution">
    <text evidence="3">The sequence shown here is derived from an EMBL/GenBank/DDBJ whole genome shotgun (WGS) entry which is preliminary data.</text>
</comment>
<evidence type="ECO:0000256" key="1">
    <source>
        <dbReference type="ARBA" id="ARBA00004613"/>
    </source>
</evidence>
<comment type="subcellular location">
    <subcellularLocation>
        <location evidence="1">Secreted</location>
    </subcellularLocation>
</comment>
<proteinExistence type="predicted"/>